<dbReference type="Gene3D" id="3.30.420.10">
    <property type="entry name" value="Ribonuclease H-like superfamily/Ribonuclease H"/>
    <property type="match status" value="1"/>
</dbReference>
<evidence type="ECO:0000256" key="1">
    <source>
        <dbReference type="ARBA" id="ARBA00022723"/>
    </source>
</evidence>
<organism evidence="5 6">
    <name type="scientific">Klebsormidium nitens</name>
    <name type="common">Green alga</name>
    <name type="synonym">Ulothrix nitens</name>
    <dbReference type="NCBI Taxonomy" id="105231"/>
    <lineage>
        <taxon>Eukaryota</taxon>
        <taxon>Viridiplantae</taxon>
        <taxon>Streptophyta</taxon>
        <taxon>Klebsormidiophyceae</taxon>
        <taxon>Klebsormidiales</taxon>
        <taxon>Klebsormidiaceae</taxon>
        <taxon>Klebsormidium</taxon>
    </lineage>
</organism>
<dbReference type="GO" id="GO:0015074">
    <property type="term" value="P:DNA integration"/>
    <property type="evidence" value="ECO:0007669"/>
    <property type="project" value="InterPro"/>
</dbReference>
<dbReference type="PANTHER" id="PTHR42648:SF28">
    <property type="entry name" value="TRANSPOSON-ENCODED PROTEIN WITH RIBONUCLEASE H-LIKE AND RETROVIRUS ZINC FINGER-LIKE DOMAINS"/>
    <property type="match status" value="1"/>
</dbReference>
<dbReference type="InterPro" id="IPR039537">
    <property type="entry name" value="Retrotran_Ty1/copia-like"/>
</dbReference>
<dbReference type="OrthoDB" id="411615at2759"/>
<dbReference type="Proteomes" id="UP000054558">
    <property type="component" value="Unassembled WGS sequence"/>
</dbReference>
<feature type="region of interest" description="Disordered" evidence="3">
    <location>
        <begin position="236"/>
        <end position="269"/>
    </location>
</feature>
<feature type="region of interest" description="Disordered" evidence="3">
    <location>
        <begin position="330"/>
        <end position="353"/>
    </location>
</feature>
<dbReference type="SUPFAM" id="SSF53098">
    <property type="entry name" value="Ribonuclease H-like"/>
    <property type="match status" value="1"/>
</dbReference>
<dbReference type="InterPro" id="IPR036397">
    <property type="entry name" value="RNaseH_sf"/>
</dbReference>
<gene>
    <name evidence="5" type="ORF">KFL_012360030</name>
</gene>
<name>A0A1Y1IXH3_KLENI</name>
<feature type="domain" description="Integrase catalytic" evidence="4">
    <location>
        <begin position="94"/>
        <end position="208"/>
    </location>
</feature>
<dbReference type="Pfam" id="PF07727">
    <property type="entry name" value="RVT_2"/>
    <property type="match status" value="1"/>
</dbReference>
<protein>
    <submittedName>
        <fullName evidence="5">Protein with ribonuclease H-like and integrase domains</fullName>
    </submittedName>
</protein>
<reference evidence="5 6" key="1">
    <citation type="journal article" date="2014" name="Nat. Commun.">
        <title>Klebsormidium flaccidum genome reveals primary factors for plant terrestrial adaptation.</title>
        <authorList>
            <person name="Hori K."/>
            <person name="Maruyama F."/>
            <person name="Fujisawa T."/>
            <person name="Togashi T."/>
            <person name="Yamamoto N."/>
            <person name="Seo M."/>
            <person name="Sato S."/>
            <person name="Yamada T."/>
            <person name="Mori H."/>
            <person name="Tajima N."/>
            <person name="Moriyama T."/>
            <person name="Ikeuchi M."/>
            <person name="Watanabe M."/>
            <person name="Wada H."/>
            <person name="Kobayashi K."/>
            <person name="Saito M."/>
            <person name="Masuda T."/>
            <person name="Sasaki-Sekimoto Y."/>
            <person name="Mashiguchi K."/>
            <person name="Awai K."/>
            <person name="Shimojima M."/>
            <person name="Masuda S."/>
            <person name="Iwai M."/>
            <person name="Nobusawa T."/>
            <person name="Narise T."/>
            <person name="Kondo S."/>
            <person name="Saito H."/>
            <person name="Sato R."/>
            <person name="Murakawa M."/>
            <person name="Ihara Y."/>
            <person name="Oshima-Yamada Y."/>
            <person name="Ohtaka K."/>
            <person name="Satoh M."/>
            <person name="Sonobe K."/>
            <person name="Ishii M."/>
            <person name="Ohtani R."/>
            <person name="Kanamori-Sato M."/>
            <person name="Honoki R."/>
            <person name="Miyazaki D."/>
            <person name="Mochizuki H."/>
            <person name="Umetsu J."/>
            <person name="Higashi K."/>
            <person name="Shibata D."/>
            <person name="Kamiya Y."/>
            <person name="Sato N."/>
            <person name="Nakamura Y."/>
            <person name="Tabata S."/>
            <person name="Ida S."/>
            <person name="Kurokawa K."/>
            <person name="Ohta H."/>
        </authorList>
    </citation>
    <scope>NUCLEOTIDE SEQUENCE [LARGE SCALE GENOMIC DNA]</scope>
    <source>
        <strain evidence="5 6">NIES-2285</strain>
    </source>
</reference>
<feature type="compositionally biased region" description="Basic and acidic residues" evidence="3">
    <location>
        <begin position="330"/>
        <end position="340"/>
    </location>
</feature>
<sequence length="427" mass="47608">MYVLGVAANLISERKGAAPGEDACLFLRKPETAELWHRRMGHAGYENLAKTVQDNLAEGVGVKRWAFRALKTSVCEPCIMGKQTRLPFLESRSASTEPLELSHMDVCGPMLVPSVGGNRKFATFPDDYSKLSVVVPMKQKSKVAKVTEHVINRVELQSGKKLRPVRTDRGKEYVNKALKDVFGFKGTVHDKIAPYTAEQNVSAERLNRQWKRSDGRIIISWDVIFNEGEGDNGVVELSSNPTEGSQEAAGERDTVPAHAHAPASDRCRDARTISETDQVSETVRERRAEPEEIAEDIGMPTSAAQRYPARERHAPGEWYRANLAANTEAREHPGTGEHSEAQSSQEAVGGDERGLWRKSMDEEMRSLLENGTWKTVENPERVKPVPIKWVYKIKRDAHGTVGRYKSRLVAKGYCRSMGLTSTRSTPQ</sequence>
<dbReference type="EMBL" id="DF238185">
    <property type="protein sequence ID" value="GAQ92988.1"/>
    <property type="molecule type" value="Genomic_DNA"/>
</dbReference>
<dbReference type="GO" id="GO:0003676">
    <property type="term" value="F:nucleic acid binding"/>
    <property type="evidence" value="ECO:0007669"/>
    <property type="project" value="InterPro"/>
</dbReference>
<proteinExistence type="predicted"/>
<dbReference type="GO" id="GO:0046872">
    <property type="term" value="F:metal ion binding"/>
    <property type="evidence" value="ECO:0007669"/>
    <property type="project" value="UniProtKB-KW"/>
</dbReference>
<keyword evidence="6" id="KW-1185">Reference proteome</keyword>
<dbReference type="InterPro" id="IPR025724">
    <property type="entry name" value="GAG-pre-integrase_dom"/>
</dbReference>
<evidence type="ECO:0000256" key="2">
    <source>
        <dbReference type="ARBA" id="ARBA00022801"/>
    </source>
</evidence>
<dbReference type="GO" id="GO:0016787">
    <property type="term" value="F:hydrolase activity"/>
    <property type="evidence" value="ECO:0007669"/>
    <property type="project" value="UniProtKB-KW"/>
</dbReference>
<dbReference type="Pfam" id="PF13976">
    <property type="entry name" value="gag_pre-integrs"/>
    <property type="match status" value="1"/>
</dbReference>
<keyword evidence="2" id="KW-0378">Hydrolase</keyword>
<dbReference type="AlphaFoldDB" id="A0A1Y1IXH3"/>
<accession>A0A1Y1IXH3</accession>
<keyword evidence="1" id="KW-0479">Metal-binding</keyword>
<dbReference type="PROSITE" id="PS50994">
    <property type="entry name" value="INTEGRASE"/>
    <property type="match status" value="1"/>
</dbReference>
<evidence type="ECO:0000259" key="4">
    <source>
        <dbReference type="PROSITE" id="PS50994"/>
    </source>
</evidence>
<dbReference type="STRING" id="105231.A0A1Y1IXH3"/>
<dbReference type="InterPro" id="IPR012337">
    <property type="entry name" value="RNaseH-like_sf"/>
</dbReference>
<dbReference type="InterPro" id="IPR001584">
    <property type="entry name" value="Integrase_cat-core"/>
</dbReference>
<dbReference type="OMA" id="MNDEMNS"/>
<dbReference type="PANTHER" id="PTHR42648">
    <property type="entry name" value="TRANSPOSASE, PUTATIVE-RELATED"/>
    <property type="match status" value="1"/>
</dbReference>
<dbReference type="InterPro" id="IPR013103">
    <property type="entry name" value="RVT_2"/>
</dbReference>
<dbReference type="Pfam" id="PF00665">
    <property type="entry name" value="rve"/>
    <property type="match status" value="1"/>
</dbReference>
<evidence type="ECO:0000313" key="5">
    <source>
        <dbReference type="EMBL" id="GAQ92988.1"/>
    </source>
</evidence>
<evidence type="ECO:0000256" key="3">
    <source>
        <dbReference type="SAM" id="MobiDB-lite"/>
    </source>
</evidence>
<evidence type="ECO:0000313" key="6">
    <source>
        <dbReference type="Proteomes" id="UP000054558"/>
    </source>
</evidence>